<dbReference type="GO" id="GO:0006520">
    <property type="term" value="P:amino acid metabolic process"/>
    <property type="evidence" value="ECO:0007669"/>
    <property type="project" value="UniProtKB-ARBA"/>
</dbReference>
<dbReference type="Gene3D" id="3.30.2130.10">
    <property type="entry name" value="VC0802-like"/>
    <property type="match status" value="1"/>
</dbReference>
<dbReference type="Pfam" id="PF10000">
    <property type="entry name" value="ACT_3"/>
    <property type="match status" value="1"/>
</dbReference>
<dbReference type="OrthoDB" id="10064407at2759"/>
<proteinExistence type="predicted"/>
<dbReference type="EMBL" id="QGMG01000051">
    <property type="protein sequence ID" value="TVY58225.1"/>
    <property type="molecule type" value="Genomic_DNA"/>
</dbReference>
<evidence type="ECO:0000313" key="2">
    <source>
        <dbReference type="EMBL" id="TVY58225.1"/>
    </source>
</evidence>
<name>A0A7D8UWT4_9HELO</name>
<dbReference type="AlphaFoldDB" id="A0A7D8UWT4"/>
<gene>
    <name evidence="2" type="ORF">LCER1_G002239</name>
</gene>
<feature type="domain" description="DUF2241" evidence="1">
    <location>
        <begin position="8"/>
        <end position="77"/>
    </location>
</feature>
<evidence type="ECO:0000259" key="1">
    <source>
        <dbReference type="Pfam" id="PF10000"/>
    </source>
</evidence>
<dbReference type="Proteomes" id="UP000481288">
    <property type="component" value="Unassembled WGS sequence"/>
</dbReference>
<dbReference type="SUPFAM" id="SSF55021">
    <property type="entry name" value="ACT-like"/>
    <property type="match status" value="2"/>
</dbReference>
<reference evidence="2 3" key="1">
    <citation type="submission" date="2018-05" db="EMBL/GenBank/DDBJ databases">
        <title>Whole genome sequencing for identification of molecular markers to develop diagnostic detection tools for the regulated plant pathogen Lachnellula willkommii.</title>
        <authorList>
            <person name="Giroux E."/>
            <person name="Bilodeau G."/>
        </authorList>
    </citation>
    <scope>NUCLEOTIDE SEQUENCE [LARGE SCALE GENOMIC DNA]</scope>
    <source>
        <strain evidence="2 3">CBS 625.97</strain>
    </source>
</reference>
<sequence>MSTTTPAPGETSLKSLLSTLITRLDPETFVFITIPPTQTYPPTLLTHMLFKEAEGLTIITTKSSAEAHDLKYVFPCRMVTLDVHSSLEAVGFMAAITEKLTERGIGCNPASGYFHDHLFIQTGREEETLEVLSEMAAAAKADV</sequence>
<dbReference type="InterPro" id="IPR045865">
    <property type="entry name" value="ACT-like_dom_sf"/>
</dbReference>
<dbReference type="PANTHER" id="PTHR39199:SF1">
    <property type="entry name" value="BLR5128 PROTEIN"/>
    <property type="match status" value="1"/>
</dbReference>
<dbReference type="PANTHER" id="PTHR39199">
    <property type="entry name" value="BLR5128 PROTEIN"/>
    <property type="match status" value="1"/>
</dbReference>
<evidence type="ECO:0000313" key="3">
    <source>
        <dbReference type="Proteomes" id="UP000481288"/>
    </source>
</evidence>
<dbReference type="InterPro" id="IPR018717">
    <property type="entry name" value="DUF2241"/>
</dbReference>
<accession>A0A7D8UWT4</accession>
<organism evidence="2 3">
    <name type="scientific">Lachnellula cervina</name>
    <dbReference type="NCBI Taxonomy" id="1316786"/>
    <lineage>
        <taxon>Eukaryota</taxon>
        <taxon>Fungi</taxon>
        <taxon>Dikarya</taxon>
        <taxon>Ascomycota</taxon>
        <taxon>Pezizomycotina</taxon>
        <taxon>Leotiomycetes</taxon>
        <taxon>Helotiales</taxon>
        <taxon>Lachnaceae</taxon>
        <taxon>Lachnellula</taxon>
    </lineage>
</organism>
<dbReference type="GO" id="GO:0046394">
    <property type="term" value="P:carboxylic acid biosynthetic process"/>
    <property type="evidence" value="ECO:0007669"/>
    <property type="project" value="UniProtKB-ARBA"/>
</dbReference>
<keyword evidence="3" id="KW-1185">Reference proteome</keyword>
<protein>
    <recommendedName>
        <fullName evidence="1">DUF2241 domain-containing protein</fullName>
    </recommendedName>
</protein>
<comment type="caution">
    <text evidence="2">The sequence shown here is derived from an EMBL/GenBank/DDBJ whole genome shotgun (WGS) entry which is preliminary data.</text>
</comment>